<feature type="domain" description="K Homology" evidence="7">
    <location>
        <begin position="223"/>
        <end position="298"/>
    </location>
</feature>
<feature type="domain" description="K Homology" evidence="7">
    <location>
        <begin position="1192"/>
        <end position="1261"/>
    </location>
</feature>
<reference evidence="8 9" key="1">
    <citation type="submission" date="2024-05" db="EMBL/GenBank/DDBJ databases">
        <authorList>
            <person name="Wallberg A."/>
        </authorList>
    </citation>
    <scope>NUCLEOTIDE SEQUENCE [LARGE SCALE GENOMIC DNA]</scope>
</reference>
<dbReference type="PANTHER" id="PTHR10627:SF31">
    <property type="entry name" value="DODECA-SATELLITE-BINDING PROTEIN 1, ISOFORM A"/>
    <property type="match status" value="1"/>
</dbReference>
<accession>A0AAV2QMX9</accession>
<evidence type="ECO:0000313" key="8">
    <source>
        <dbReference type="EMBL" id="CAL4093863.1"/>
    </source>
</evidence>
<dbReference type="InterPro" id="IPR004087">
    <property type="entry name" value="KH_dom"/>
</dbReference>
<comment type="subcellular location">
    <subcellularLocation>
        <location evidence="1">Cytoplasm</location>
    </subcellularLocation>
</comment>
<dbReference type="EMBL" id="CAXKWB010009206">
    <property type="protein sequence ID" value="CAL4093863.1"/>
    <property type="molecule type" value="Genomic_DNA"/>
</dbReference>
<dbReference type="GO" id="GO:0010468">
    <property type="term" value="P:regulation of gene expression"/>
    <property type="evidence" value="ECO:0007669"/>
    <property type="project" value="UniProtKB-ARBA"/>
</dbReference>
<feature type="domain" description="K Homology" evidence="7">
    <location>
        <begin position="444"/>
        <end position="512"/>
    </location>
</feature>
<feature type="domain" description="K Homology" evidence="7">
    <location>
        <begin position="655"/>
        <end position="724"/>
    </location>
</feature>
<comment type="caution">
    <text evidence="8">The sequence shown here is derived from an EMBL/GenBank/DDBJ whole genome shotgun (WGS) entry which is preliminary data.</text>
</comment>
<feature type="compositionally biased region" description="Polar residues" evidence="6">
    <location>
        <begin position="209"/>
        <end position="218"/>
    </location>
</feature>
<feature type="non-terminal residue" evidence="8">
    <location>
        <position position="1420"/>
    </location>
</feature>
<feature type="region of interest" description="Disordered" evidence="6">
    <location>
        <begin position="146"/>
        <end position="176"/>
    </location>
</feature>
<feature type="region of interest" description="Disordered" evidence="6">
    <location>
        <begin position="194"/>
        <end position="219"/>
    </location>
</feature>
<dbReference type="Gene3D" id="3.30.1370.10">
    <property type="entry name" value="K Homology domain, type 1"/>
    <property type="match status" value="14"/>
</dbReference>
<dbReference type="CDD" id="cd22416">
    <property type="entry name" value="KH-I_Vigilin_rpt13"/>
    <property type="match status" value="1"/>
</dbReference>
<evidence type="ECO:0000256" key="2">
    <source>
        <dbReference type="ARBA" id="ARBA00022490"/>
    </source>
</evidence>
<evidence type="ECO:0000256" key="1">
    <source>
        <dbReference type="ARBA" id="ARBA00004496"/>
    </source>
</evidence>
<dbReference type="PROSITE" id="PS50084">
    <property type="entry name" value="KH_TYPE_1"/>
    <property type="match status" value="14"/>
</dbReference>
<evidence type="ECO:0000256" key="3">
    <source>
        <dbReference type="ARBA" id="ARBA00022737"/>
    </source>
</evidence>
<feature type="domain" description="K Homology" evidence="7">
    <location>
        <begin position="299"/>
        <end position="367"/>
    </location>
</feature>
<protein>
    <recommendedName>
        <fullName evidence="7">K Homology domain-containing protein</fullName>
    </recommendedName>
</protein>
<dbReference type="InterPro" id="IPR057778">
    <property type="entry name" value="KH_Vigilin_N"/>
</dbReference>
<evidence type="ECO:0000313" key="9">
    <source>
        <dbReference type="Proteomes" id="UP001497623"/>
    </source>
</evidence>
<keyword evidence="9" id="KW-1185">Reference proteome</keyword>
<keyword evidence="3" id="KW-0677">Repeat</keyword>
<keyword evidence="4 5" id="KW-0694">RNA-binding</keyword>
<dbReference type="GO" id="GO:0003729">
    <property type="term" value="F:mRNA binding"/>
    <property type="evidence" value="ECO:0007669"/>
    <property type="project" value="TreeGrafter"/>
</dbReference>
<dbReference type="PANTHER" id="PTHR10627">
    <property type="entry name" value="SCP160"/>
    <property type="match status" value="1"/>
</dbReference>
<feature type="domain" description="K Homology" evidence="7">
    <location>
        <begin position="371"/>
        <end position="439"/>
    </location>
</feature>
<dbReference type="SMART" id="SM00322">
    <property type="entry name" value="KH"/>
    <property type="match status" value="15"/>
</dbReference>
<organism evidence="8 9">
    <name type="scientific">Meganyctiphanes norvegica</name>
    <name type="common">Northern krill</name>
    <name type="synonym">Thysanopoda norvegica</name>
    <dbReference type="NCBI Taxonomy" id="48144"/>
    <lineage>
        <taxon>Eukaryota</taxon>
        <taxon>Metazoa</taxon>
        <taxon>Ecdysozoa</taxon>
        <taxon>Arthropoda</taxon>
        <taxon>Crustacea</taxon>
        <taxon>Multicrustacea</taxon>
        <taxon>Malacostraca</taxon>
        <taxon>Eumalacostraca</taxon>
        <taxon>Eucarida</taxon>
        <taxon>Euphausiacea</taxon>
        <taxon>Euphausiidae</taxon>
        <taxon>Meganyctiphanes</taxon>
    </lineage>
</organism>
<feature type="domain" description="K Homology" evidence="7">
    <location>
        <begin position="875"/>
        <end position="944"/>
    </location>
</feature>
<feature type="domain" description="K Homology" evidence="7">
    <location>
        <begin position="513"/>
        <end position="579"/>
    </location>
</feature>
<dbReference type="CDD" id="cd22407">
    <property type="entry name" value="KH-I_Vigilin_rpt3"/>
    <property type="match status" value="1"/>
</dbReference>
<proteinExistence type="predicted"/>
<dbReference type="SUPFAM" id="SSF54791">
    <property type="entry name" value="Eukaryotic type KH-domain (KH-domain type I)"/>
    <property type="match status" value="13"/>
</dbReference>
<dbReference type="CDD" id="cd22414">
    <property type="entry name" value="KH-I_Vigilin_rpt11"/>
    <property type="match status" value="1"/>
</dbReference>
<feature type="domain" description="K Homology" evidence="7">
    <location>
        <begin position="584"/>
        <end position="651"/>
    </location>
</feature>
<dbReference type="FunFam" id="3.30.1370.10:FF:000039">
    <property type="entry name" value="vigilin isoform X1"/>
    <property type="match status" value="1"/>
</dbReference>
<name>A0AAV2QMX9_MEGNR</name>
<feature type="domain" description="K Homology" evidence="7">
    <location>
        <begin position="1114"/>
        <end position="1180"/>
    </location>
</feature>
<feature type="compositionally biased region" description="Low complexity" evidence="6">
    <location>
        <begin position="194"/>
        <end position="207"/>
    </location>
</feature>
<dbReference type="CDD" id="cd22413">
    <property type="entry name" value="KH-I_Vigilin_rpt10"/>
    <property type="match status" value="1"/>
</dbReference>
<dbReference type="CDD" id="cd22409">
    <property type="entry name" value="KH-I_Vigilin_rpt5"/>
    <property type="match status" value="1"/>
</dbReference>
<dbReference type="InterPro" id="IPR036612">
    <property type="entry name" value="KH_dom_type_1_sf"/>
</dbReference>
<dbReference type="CDD" id="cd22405">
    <property type="entry name" value="KH-I_Vigilin_rpt1"/>
    <property type="match status" value="1"/>
</dbReference>
<evidence type="ECO:0000256" key="4">
    <source>
        <dbReference type="ARBA" id="ARBA00022884"/>
    </source>
</evidence>
<feature type="domain" description="K Homology" evidence="7">
    <location>
        <begin position="729"/>
        <end position="797"/>
    </location>
</feature>
<dbReference type="CDD" id="cd22408">
    <property type="entry name" value="KH-I_Vigilin_rpt4"/>
    <property type="match status" value="1"/>
</dbReference>
<dbReference type="CDD" id="cd22411">
    <property type="entry name" value="KH-I_Vigilin_rpt8"/>
    <property type="match status" value="1"/>
</dbReference>
<dbReference type="InterPro" id="IPR004088">
    <property type="entry name" value="KH_dom_type_1"/>
</dbReference>
<feature type="domain" description="K Homology" evidence="7">
    <location>
        <begin position="948"/>
        <end position="1017"/>
    </location>
</feature>
<gene>
    <name evidence="8" type="ORF">MNOR_LOCUS14991</name>
</gene>
<dbReference type="CDD" id="cd22417">
    <property type="entry name" value="KH-I_Vigilin_rpt14"/>
    <property type="match status" value="1"/>
</dbReference>
<feature type="domain" description="K Homology" evidence="7">
    <location>
        <begin position="801"/>
        <end position="870"/>
    </location>
</feature>
<sequence length="1420" mass="157402">MSQRTIAMKMTKDQDTGPCKACENLKNGRGSSAALVAPLCFAMAFDSISAGPPGLKKGLDERLGYQEPSRIIGTQSSRQKLQLITLTNRPSKLCQMMVRKTYLYLDICYCNDSARTMDQTPMQQTVMESPQETSLPQEVDISTLNISTPAEPEPEETTTTPEIQQTENPDPATAATSDAVASYEPLSYDELFPALPGGLPGSGTPSSEAPASNWSTKTQESKKVITQVFRVPCEERAKIDGTNQFGESASSRICADITSRTGAHIEISSAKDGSLTFLVTGKNEAVLRARRQVLEKFQTQARHVIKIPKDHHRFILGKKGKKLLDLEVATATKIQVPNAADDSEEIVVVGTKDSIEKAMHEIRLVSDEQSKQAFERLEIPKQFHPFICGANNEKINGLMAESAIRINVPPISVMKNEMTISGEVEGVNRAKETIMACYKEMERKCQTVSVEVRKSQHRYVIGARGSNIAEILSATGVSVEMPTTDSSSETITLRGPQDKLGGALTMVYAKANSVVQAEIEAPTWLHKFIIGRKGANIKQITQDLPKVHVEFTDKAGGIKLEGPPEEVEAAQEKLSAMITEMQSKLTFDQLTVDPKFYKHIIGKSGSNINRIRNETGVLINISEADGSNIIRLEGSPQGVKDAKKELSELVAKMENEKERDIIIEQRFHRNIIGQKGDKIREIRDKFNQVQISFPDPGEQCEIVKIRGPKEDVDQCYRHLQKMVKDLLESSYQVKVSVFRQFHKFVIGKAGANINKIREETSTRIDLPSEGSNSDEITITGKMENCELAKKRIEKIQEDLAAIVEMDIIIPAKFHNSMIGAGGKLIQSISEECGGVAIKFPPPDAKSDKVTIRGPKDDVAKAKDMLVELSNEKQEASFSTEVRAKPQHHRFLIGRSGANIKKIRDATGARIIFPTNKDEDKELITIIGRKDAIGKAKEQLESIIKELDKIAEDTMTIDPKHHRHFVARRGEVLRQISEQYGGVTVSFPRAGVDSDKVTLKGVEKCVQEAKARMLEIVSDLEQMVSIEVIIPQRYHRTVMGARGSKVQNITTEFDVQIKFPDRDMGQQEYAETNGDAEGVNGTAENVTPPQDIVRVSGKKEKCEGARDALLALVPVTVEVNVPFRHHRYIIGQKGENVRSMMTAHDVNIQVPPADDQSDVIRITGPPANTENATVALEEKVKQLEEDELDRQARSHQVRVEVDPEYHPKIIGKRGAVISKIREKYDVNIQFPPRGSTDEHIITISGYEKNAEEAKSAILAITGEFDKMVKEPVEIDSRIHSRLIGGRGRAIRKVMEEYKVEIKFPRGDDDPNVVVIMGSQEQVDDCRDHLLNLAEEFMQDLDERDEYRSPQFSQDRDPNDPAAPGMKSSPSPGKPGPGKPGFVVRDAPWTQDAPDFASSEDFPSMGAATHTPSVSMAWGPRR</sequence>
<dbReference type="CDD" id="cd22415">
    <property type="entry name" value="KH-I_Vigilin_rpt12"/>
    <property type="match status" value="1"/>
</dbReference>
<dbReference type="CDD" id="cd22418">
    <property type="entry name" value="KH-I_Vigilin_rpt15"/>
    <property type="match status" value="1"/>
</dbReference>
<feature type="region of interest" description="Disordered" evidence="6">
    <location>
        <begin position="1343"/>
        <end position="1420"/>
    </location>
</feature>
<dbReference type="Pfam" id="PF24668">
    <property type="entry name" value="KH_Vigilin"/>
    <property type="match status" value="1"/>
</dbReference>
<keyword evidence="2" id="KW-0963">Cytoplasm</keyword>
<dbReference type="Pfam" id="PF00013">
    <property type="entry name" value="KH_1"/>
    <property type="match status" value="14"/>
</dbReference>
<dbReference type="CDD" id="cd22412">
    <property type="entry name" value="KH-I_Vigilin_rpt9"/>
    <property type="match status" value="1"/>
</dbReference>
<feature type="domain" description="K Homology" evidence="7">
    <location>
        <begin position="1021"/>
        <end position="1113"/>
    </location>
</feature>
<dbReference type="CDD" id="cd02394">
    <property type="entry name" value="KH-I_Vigilin_rpt6"/>
    <property type="match status" value="1"/>
</dbReference>
<evidence type="ECO:0000259" key="7">
    <source>
        <dbReference type="SMART" id="SM00322"/>
    </source>
</evidence>
<evidence type="ECO:0000256" key="6">
    <source>
        <dbReference type="SAM" id="MobiDB-lite"/>
    </source>
</evidence>
<feature type="domain" description="K Homology" evidence="7">
    <location>
        <begin position="1265"/>
        <end position="1333"/>
    </location>
</feature>
<dbReference type="CDD" id="cd22406">
    <property type="entry name" value="KH-I_Vigilin_rpt2"/>
    <property type="match status" value="1"/>
</dbReference>
<dbReference type="Proteomes" id="UP001497623">
    <property type="component" value="Unassembled WGS sequence"/>
</dbReference>
<feature type="compositionally biased region" description="Low complexity" evidence="6">
    <location>
        <begin position="157"/>
        <end position="167"/>
    </location>
</feature>
<dbReference type="CDD" id="cd22410">
    <property type="entry name" value="KH-I_Vigilin_rpt7"/>
    <property type="match status" value="1"/>
</dbReference>
<evidence type="ECO:0000256" key="5">
    <source>
        <dbReference type="PROSITE-ProRule" id="PRU00117"/>
    </source>
</evidence>